<evidence type="ECO:0000313" key="3">
    <source>
        <dbReference type="Proteomes" id="UP000013827"/>
    </source>
</evidence>
<dbReference type="PaxDb" id="2903-EOD15163"/>
<sequence length="262" mass="28346">MSESDRASFAAFDLSPFFKIFKAYTLFCDAAAACLSLTTRGRAHLTSQTPRRQHSSEVSFVNFAEEAKLDLASHATAAAGERGVCAPRAAASAGSHEPLLRGSPQESGSYPTRPKDIHLENLERQEPTKLIDPMRRRQGDSAAFYKRYARGDPHGEDEARKSTGRQTAHSACLRLRLYARGTMAALAHALAAWRGLLHHQDASATQAHAQRDTSTNRDASTGAIEKGDLVQSVYSWALDLAAFESEELLASARGSGGGDEMV</sequence>
<dbReference type="KEGG" id="ehx:EMIHUDRAFT_459363"/>
<reference evidence="3" key="1">
    <citation type="journal article" date="2013" name="Nature">
        <title>Pan genome of the phytoplankton Emiliania underpins its global distribution.</title>
        <authorList>
            <person name="Read B.A."/>
            <person name="Kegel J."/>
            <person name="Klute M.J."/>
            <person name="Kuo A."/>
            <person name="Lefebvre S.C."/>
            <person name="Maumus F."/>
            <person name="Mayer C."/>
            <person name="Miller J."/>
            <person name="Monier A."/>
            <person name="Salamov A."/>
            <person name="Young J."/>
            <person name="Aguilar M."/>
            <person name="Claverie J.M."/>
            <person name="Frickenhaus S."/>
            <person name="Gonzalez K."/>
            <person name="Herman E.K."/>
            <person name="Lin Y.C."/>
            <person name="Napier J."/>
            <person name="Ogata H."/>
            <person name="Sarno A.F."/>
            <person name="Shmutz J."/>
            <person name="Schroeder D."/>
            <person name="de Vargas C."/>
            <person name="Verret F."/>
            <person name="von Dassow P."/>
            <person name="Valentin K."/>
            <person name="Van de Peer Y."/>
            <person name="Wheeler G."/>
            <person name="Dacks J.B."/>
            <person name="Delwiche C.F."/>
            <person name="Dyhrman S.T."/>
            <person name="Glockner G."/>
            <person name="John U."/>
            <person name="Richards T."/>
            <person name="Worden A.Z."/>
            <person name="Zhang X."/>
            <person name="Grigoriev I.V."/>
            <person name="Allen A.E."/>
            <person name="Bidle K."/>
            <person name="Borodovsky M."/>
            <person name="Bowler C."/>
            <person name="Brownlee C."/>
            <person name="Cock J.M."/>
            <person name="Elias M."/>
            <person name="Gladyshev V.N."/>
            <person name="Groth M."/>
            <person name="Guda C."/>
            <person name="Hadaegh A."/>
            <person name="Iglesias-Rodriguez M.D."/>
            <person name="Jenkins J."/>
            <person name="Jones B.M."/>
            <person name="Lawson T."/>
            <person name="Leese F."/>
            <person name="Lindquist E."/>
            <person name="Lobanov A."/>
            <person name="Lomsadze A."/>
            <person name="Malik S.B."/>
            <person name="Marsh M.E."/>
            <person name="Mackinder L."/>
            <person name="Mock T."/>
            <person name="Mueller-Roeber B."/>
            <person name="Pagarete A."/>
            <person name="Parker M."/>
            <person name="Probert I."/>
            <person name="Quesneville H."/>
            <person name="Raines C."/>
            <person name="Rensing S.A."/>
            <person name="Riano-Pachon D.M."/>
            <person name="Richier S."/>
            <person name="Rokitta S."/>
            <person name="Shiraiwa Y."/>
            <person name="Soanes D.M."/>
            <person name="van der Giezen M."/>
            <person name="Wahlund T.M."/>
            <person name="Williams B."/>
            <person name="Wilson W."/>
            <person name="Wolfe G."/>
            <person name="Wurch L.L."/>
        </authorList>
    </citation>
    <scope>NUCLEOTIDE SEQUENCE</scope>
</reference>
<dbReference type="GeneID" id="17261314"/>
<dbReference type="AlphaFoldDB" id="A0A0D3IV78"/>
<dbReference type="RefSeq" id="XP_005767592.1">
    <property type="nucleotide sequence ID" value="XM_005767535.1"/>
</dbReference>
<dbReference type="Proteomes" id="UP000013827">
    <property type="component" value="Unassembled WGS sequence"/>
</dbReference>
<protein>
    <submittedName>
        <fullName evidence="2">Uncharacterized protein</fullName>
    </submittedName>
</protein>
<dbReference type="HOGENOM" id="CLU_1063312_0_0_1"/>
<evidence type="ECO:0000256" key="1">
    <source>
        <dbReference type="SAM" id="MobiDB-lite"/>
    </source>
</evidence>
<reference evidence="2" key="2">
    <citation type="submission" date="2024-10" db="UniProtKB">
        <authorList>
            <consortium name="EnsemblProtists"/>
        </authorList>
    </citation>
    <scope>IDENTIFICATION</scope>
</reference>
<evidence type="ECO:0000313" key="2">
    <source>
        <dbReference type="EnsemblProtists" id="EOD15163"/>
    </source>
</evidence>
<dbReference type="EnsemblProtists" id="EOD15163">
    <property type="protein sequence ID" value="EOD15163"/>
    <property type="gene ID" value="EMIHUDRAFT_459363"/>
</dbReference>
<accession>A0A0D3IV78</accession>
<feature type="region of interest" description="Disordered" evidence="1">
    <location>
        <begin position="93"/>
        <end position="115"/>
    </location>
</feature>
<proteinExistence type="predicted"/>
<keyword evidence="3" id="KW-1185">Reference proteome</keyword>
<name>A0A0D3IV78_EMIH1</name>
<organism evidence="2 3">
    <name type="scientific">Emiliania huxleyi (strain CCMP1516)</name>
    <dbReference type="NCBI Taxonomy" id="280463"/>
    <lineage>
        <taxon>Eukaryota</taxon>
        <taxon>Haptista</taxon>
        <taxon>Haptophyta</taxon>
        <taxon>Prymnesiophyceae</taxon>
        <taxon>Isochrysidales</taxon>
        <taxon>Noelaerhabdaceae</taxon>
        <taxon>Emiliania</taxon>
    </lineage>
</organism>